<comment type="caution">
    <text evidence="1">The sequence shown here is derived from an EMBL/GenBank/DDBJ whole genome shotgun (WGS) entry which is preliminary data.</text>
</comment>
<keyword evidence="2" id="KW-1185">Reference proteome</keyword>
<dbReference type="EMBL" id="CATZAT010000007">
    <property type="protein sequence ID" value="CAJ0797312.1"/>
    <property type="molecule type" value="Genomic_DNA"/>
</dbReference>
<dbReference type="AlphaFoldDB" id="A0ABC8QEU5"/>
<sequence>MNALTLADRLARSGYTAKMSATGSGGEDSAERLAGATSVGRFVFRALKRKRVANRANEKGPTVACRAFHILVGRE</sequence>
<proteinExistence type="predicted"/>
<protein>
    <submittedName>
        <fullName evidence="1">Uncharacterized protein</fullName>
    </submittedName>
</protein>
<reference evidence="1 2" key="1">
    <citation type="submission" date="2023-07" db="EMBL/GenBank/DDBJ databases">
        <authorList>
            <person name="Peeters C."/>
        </authorList>
    </citation>
    <scope>NUCLEOTIDE SEQUENCE [LARGE SCALE GENOMIC DNA]</scope>
    <source>
        <strain evidence="1 2">LMG 18096</strain>
    </source>
</reference>
<dbReference type="Proteomes" id="UP001189663">
    <property type="component" value="Unassembled WGS sequence"/>
</dbReference>
<evidence type="ECO:0000313" key="1">
    <source>
        <dbReference type="EMBL" id="CAJ0797312.1"/>
    </source>
</evidence>
<organism evidence="1 2">
    <name type="scientific">Ralstonia holmesii</name>
    <dbReference type="NCBI Taxonomy" id="3058602"/>
    <lineage>
        <taxon>Bacteria</taxon>
        <taxon>Pseudomonadati</taxon>
        <taxon>Pseudomonadota</taxon>
        <taxon>Betaproteobacteria</taxon>
        <taxon>Burkholderiales</taxon>
        <taxon>Burkholderiaceae</taxon>
        <taxon>Ralstonia</taxon>
    </lineage>
</organism>
<gene>
    <name evidence="1" type="ORF">LMG18096_03386</name>
</gene>
<evidence type="ECO:0000313" key="2">
    <source>
        <dbReference type="Proteomes" id="UP001189663"/>
    </source>
</evidence>
<accession>A0ABC8QEU5</accession>
<name>A0ABC8QEU5_9RALS</name>